<evidence type="ECO:0000313" key="3">
    <source>
        <dbReference type="Proteomes" id="UP000286934"/>
    </source>
</evidence>
<feature type="chain" id="PRO_5019268578" description="DUF192 domain-containing protein" evidence="1">
    <location>
        <begin position="24"/>
        <end position="163"/>
    </location>
</feature>
<accession>A0A432WX04</accession>
<dbReference type="RefSeq" id="WP_126805503.1">
    <property type="nucleotide sequence ID" value="NZ_PIPP01000001.1"/>
</dbReference>
<keyword evidence="1" id="KW-0732">Signal</keyword>
<proteinExistence type="predicted"/>
<gene>
    <name evidence="2" type="ORF">CWE13_01125</name>
</gene>
<dbReference type="InterPro" id="IPR038695">
    <property type="entry name" value="Saro_0823-like_sf"/>
</dbReference>
<evidence type="ECO:0008006" key="4">
    <source>
        <dbReference type="Google" id="ProtNLM"/>
    </source>
</evidence>
<feature type="signal peptide" evidence="1">
    <location>
        <begin position="1"/>
        <end position="23"/>
    </location>
</feature>
<comment type="caution">
    <text evidence="2">The sequence shown here is derived from an EMBL/GenBank/DDBJ whole genome shotgun (WGS) entry which is preliminary data.</text>
</comment>
<dbReference type="Proteomes" id="UP000286934">
    <property type="component" value="Unassembled WGS sequence"/>
</dbReference>
<dbReference type="Gene3D" id="2.60.120.1140">
    <property type="entry name" value="Protein of unknown function DUF192"/>
    <property type="match status" value="1"/>
</dbReference>
<dbReference type="AlphaFoldDB" id="A0A432WX04"/>
<protein>
    <recommendedName>
        <fullName evidence="4">DUF192 domain-containing protein</fullName>
    </recommendedName>
</protein>
<sequence>MFTRLIIGSLVFVTSSVASVVEASDENLCLKTESETYKVTAEFATTAETRAQGLMMRESLAENAAMLFVYESTGQRSFWMYRTLIPLDIAYISSAGEILDIQQMQPCRSYWSNRCQSYPAGAPFKYALEVNLGKFKEWGVKVGDKLLNSDCATTIEEVQPWRS</sequence>
<evidence type="ECO:0000256" key="1">
    <source>
        <dbReference type="SAM" id="SignalP"/>
    </source>
</evidence>
<organism evidence="2 3">
    <name type="scientific">Aliidiomarina shirensis</name>
    <dbReference type="NCBI Taxonomy" id="1048642"/>
    <lineage>
        <taxon>Bacteria</taxon>
        <taxon>Pseudomonadati</taxon>
        <taxon>Pseudomonadota</taxon>
        <taxon>Gammaproteobacteria</taxon>
        <taxon>Alteromonadales</taxon>
        <taxon>Idiomarinaceae</taxon>
        <taxon>Aliidiomarina</taxon>
    </lineage>
</organism>
<dbReference type="PANTHER" id="PTHR37953">
    <property type="entry name" value="UPF0127 PROTEIN MJ1496"/>
    <property type="match status" value="1"/>
</dbReference>
<dbReference type="EMBL" id="PIPP01000001">
    <property type="protein sequence ID" value="RUO38281.1"/>
    <property type="molecule type" value="Genomic_DNA"/>
</dbReference>
<dbReference type="PANTHER" id="PTHR37953:SF1">
    <property type="entry name" value="UPF0127 PROTEIN MJ1496"/>
    <property type="match status" value="1"/>
</dbReference>
<dbReference type="Pfam" id="PF02643">
    <property type="entry name" value="DUF192"/>
    <property type="match status" value="1"/>
</dbReference>
<keyword evidence="3" id="KW-1185">Reference proteome</keyword>
<dbReference type="InterPro" id="IPR003795">
    <property type="entry name" value="DUF192"/>
</dbReference>
<evidence type="ECO:0000313" key="2">
    <source>
        <dbReference type="EMBL" id="RUO38281.1"/>
    </source>
</evidence>
<name>A0A432WX04_9GAMM</name>
<dbReference type="OrthoDB" id="5526466at2"/>
<reference evidence="3" key="1">
    <citation type="journal article" date="2018" name="Front. Microbiol.">
        <title>Genome-Based Analysis Reveals the Taxonomy and Diversity of the Family Idiomarinaceae.</title>
        <authorList>
            <person name="Liu Y."/>
            <person name="Lai Q."/>
            <person name="Shao Z."/>
        </authorList>
    </citation>
    <scope>NUCLEOTIDE SEQUENCE [LARGE SCALE GENOMIC DNA]</scope>
    <source>
        <strain evidence="3">AIS</strain>
    </source>
</reference>